<organism evidence="2 3">
    <name type="scientific">Conexibacter arvalis</name>
    <dbReference type="NCBI Taxonomy" id="912552"/>
    <lineage>
        <taxon>Bacteria</taxon>
        <taxon>Bacillati</taxon>
        <taxon>Actinomycetota</taxon>
        <taxon>Thermoleophilia</taxon>
        <taxon>Solirubrobacterales</taxon>
        <taxon>Conexibacteraceae</taxon>
        <taxon>Conexibacter</taxon>
    </lineage>
</organism>
<comment type="caution">
    <text evidence="2">The sequence shown here is derived from an EMBL/GenBank/DDBJ whole genome shotgun (WGS) entry which is preliminary data.</text>
</comment>
<keyword evidence="3" id="KW-1185">Reference proteome</keyword>
<dbReference type="RefSeq" id="WP_246345374.1">
    <property type="nucleotide sequence ID" value="NZ_JACHNU010000004.1"/>
</dbReference>
<protein>
    <submittedName>
        <fullName evidence="2">Uncharacterized protein</fullName>
    </submittedName>
</protein>
<gene>
    <name evidence="2" type="ORF">BDZ31_003220</name>
</gene>
<evidence type="ECO:0000313" key="2">
    <source>
        <dbReference type="EMBL" id="MBB4663625.1"/>
    </source>
</evidence>
<dbReference type="EMBL" id="JACHNU010000004">
    <property type="protein sequence ID" value="MBB4663625.1"/>
    <property type="molecule type" value="Genomic_DNA"/>
</dbReference>
<dbReference type="AlphaFoldDB" id="A0A840IH16"/>
<accession>A0A840IH16</accession>
<evidence type="ECO:0000313" key="3">
    <source>
        <dbReference type="Proteomes" id="UP000585272"/>
    </source>
</evidence>
<dbReference type="Proteomes" id="UP000585272">
    <property type="component" value="Unassembled WGS sequence"/>
</dbReference>
<proteinExistence type="predicted"/>
<reference evidence="2 3" key="1">
    <citation type="submission" date="2020-08" db="EMBL/GenBank/DDBJ databases">
        <title>Genomic Encyclopedia of Archaeal and Bacterial Type Strains, Phase II (KMG-II): from individual species to whole genera.</title>
        <authorList>
            <person name="Goeker M."/>
        </authorList>
    </citation>
    <scope>NUCLEOTIDE SEQUENCE [LARGE SCALE GENOMIC DNA]</scope>
    <source>
        <strain evidence="2 3">DSM 23288</strain>
    </source>
</reference>
<name>A0A840IH16_9ACTN</name>
<evidence type="ECO:0000256" key="1">
    <source>
        <dbReference type="SAM" id="MobiDB-lite"/>
    </source>
</evidence>
<sequence length="117" mass="13194">MERDEPAAAQPIADRDRRQPGIEQLSARNDAVLPLGKPSDHAIRWRSGALGVHIAPRAPLLRELAPRMRERFSCFLTRWRAVRSVSAHWRSPCSSGHLLRRAVRAADLSHVTFNTVD</sequence>
<feature type="region of interest" description="Disordered" evidence="1">
    <location>
        <begin position="1"/>
        <end position="33"/>
    </location>
</feature>